<gene>
    <name evidence="1" type="ORF">L1987_10100</name>
</gene>
<accession>A0ACB9JR57</accession>
<dbReference type="EMBL" id="CM042020">
    <property type="protein sequence ID" value="KAI3822510.1"/>
    <property type="molecule type" value="Genomic_DNA"/>
</dbReference>
<protein>
    <submittedName>
        <fullName evidence="1">Uncharacterized protein</fullName>
    </submittedName>
</protein>
<evidence type="ECO:0000313" key="1">
    <source>
        <dbReference type="EMBL" id="KAI3822510.1"/>
    </source>
</evidence>
<evidence type="ECO:0000313" key="2">
    <source>
        <dbReference type="Proteomes" id="UP001056120"/>
    </source>
</evidence>
<organism evidence="1 2">
    <name type="scientific">Smallanthus sonchifolius</name>
    <dbReference type="NCBI Taxonomy" id="185202"/>
    <lineage>
        <taxon>Eukaryota</taxon>
        <taxon>Viridiplantae</taxon>
        <taxon>Streptophyta</taxon>
        <taxon>Embryophyta</taxon>
        <taxon>Tracheophyta</taxon>
        <taxon>Spermatophyta</taxon>
        <taxon>Magnoliopsida</taxon>
        <taxon>eudicotyledons</taxon>
        <taxon>Gunneridae</taxon>
        <taxon>Pentapetalae</taxon>
        <taxon>asterids</taxon>
        <taxon>campanulids</taxon>
        <taxon>Asterales</taxon>
        <taxon>Asteraceae</taxon>
        <taxon>Asteroideae</taxon>
        <taxon>Heliantheae alliance</taxon>
        <taxon>Millerieae</taxon>
        <taxon>Smallanthus</taxon>
    </lineage>
</organism>
<reference evidence="2" key="1">
    <citation type="journal article" date="2022" name="Mol. Ecol. Resour.">
        <title>The genomes of chicory, endive, great burdock and yacon provide insights into Asteraceae palaeo-polyploidization history and plant inulin production.</title>
        <authorList>
            <person name="Fan W."/>
            <person name="Wang S."/>
            <person name="Wang H."/>
            <person name="Wang A."/>
            <person name="Jiang F."/>
            <person name="Liu H."/>
            <person name="Zhao H."/>
            <person name="Xu D."/>
            <person name="Zhang Y."/>
        </authorList>
    </citation>
    <scope>NUCLEOTIDE SEQUENCE [LARGE SCALE GENOMIC DNA]</scope>
    <source>
        <strain evidence="2">cv. Yunnan</strain>
    </source>
</reference>
<proteinExistence type="predicted"/>
<sequence>MVYNLLLEYGSGGTLADLIRKSSRNGLLESDVKRHTRSILSGLRHIHRSGQEFLERSLKEIWEIDVGGCIKVTTDGITVITHTEFLEEMCALVFASSAVFGSRVEVEGVIAGLRELAVANDFTAEVGVHGV</sequence>
<keyword evidence="2" id="KW-1185">Reference proteome</keyword>
<dbReference type="Proteomes" id="UP001056120">
    <property type="component" value="Linkage Group LG03"/>
</dbReference>
<reference evidence="1 2" key="2">
    <citation type="journal article" date="2022" name="Mol. Ecol. Resour.">
        <title>The genomes of chicory, endive, great burdock and yacon provide insights into Asteraceae paleo-polyploidization history and plant inulin production.</title>
        <authorList>
            <person name="Fan W."/>
            <person name="Wang S."/>
            <person name="Wang H."/>
            <person name="Wang A."/>
            <person name="Jiang F."/>
            <person name="Liu H."/>
            <person name="Zhao H."/>
            <person name="Xu D."/>
            <person name="Zhang Y."/>
        </authorList>
    </citation>
    <scope>NUCLEOTIDE SEQUENCE [LARGE SCALE GENOMIC DNA]</scope>
    <source>
        <strain evidence="2">cv. Yunnan</strain>
        <tissue evidence="1">Leaves</tissue>
    </source>
</reference>
<comment type="caution">
    <text evidence="1">The sequence shown here is derived from an EMBL/GenBank/DDBJ whole genome shotgun (WGS) entry which is preliminary data.</text>
</comment>
<name>A0ACB9JR57_9ASTR</name>